<dbReference type="SUPFAM" id="SSF55486">
    <property type="entry name" value="Metalloproteases ('zincins'), catalytic domain"/>
    <property type="match status" value="1"/>
</dbReference>
<name>A0A7X5BTB2_9BACT</name>
<protein>
    <recommendedName>
        <fullName evidence="1">Peptidase M12A domain-containing protein</fullName>
    </recommendedName>
</protein>
<feature type="domain" description="Peptidase M12A" evidence="1">
    <location>
        <begin position="3"/>
        <end position="33"/>
    </location>
</feature>
<comment type="caution">
    <text evidence="2">The sequence shown here is derived from an EMBL/GenBank/DDBJ whole genome shotgun (WGS) entry which is preliminary data.</text>
</comment>
<dbReference type="GO" id="GO:0004222">
    <property type="term" value="F:metalloendopeptidase activity"/>
    <property type="evidence" value="ECO:0007669"/>
    <property type="project" value="InterPro"/>
</dbReference>
<evidence type="ECO:0000259" key="1">
    <source>
        <dbReference type="Pfam" id="PF01400"/>
    </source>
</evidence>
<dbReference type="InterPro" id="IPR024079">
    <property type="entry name" value="MetalloPept_cat_dom_sf"/>
</dbReference>
<dbReference type="RefSeq" id="WP_139918770.1">
    <property type="nucleotide sequence ID" value="NZ_CBCSLE010000023.1"/>
</dbReference>
<dbReference type="Gene3D" id="3.40.390.10">
    <property type="entry name" value="Collagenase (Catalytic Domain)"/>
    <property type="match status" value="1"/>
</dbReference>
<dbReference type="Pfam" id="PF01400">
    <property type="entry name" value="Astacin"/>
    <property type="match status" value="1"/>
</dbReference>
<accession>A0A7X5BTB2</accession>
<organism evidence="2 3">
    <name type="scientific">Corallococcus exiguus</name>
    <dbReference type="NCBI Taxonomy" id="83462"/>
    <lineage>
        <taxon>Bacteria</taxon>
        <taxon>Pseudomonadati</taxon>
        <taxon>Myxococcota</taxon>
        <taxon>Myxococcia</taxon>
        <taxon>Myxococcales</taxon>
        <taxon>Cystobacterineae</taxon>
        <taxon>Myxococcaceae</taxon>
        <taxon>Corallococcus</taxon>
    </lineage>
</organism>
<proteinExistence type="predicted"/>
<dbReference type="Proteomes" id="UP000537825">
    <property type="component" value="Unassembled WGS sequence"/>
</dbReference>
<dbReference type="GO" id="GO:0006508">
    <property type="term" value="P:proteolysis"/>
    <property type="evidence" value="ECO:0007669"/>
    <property type="project" value="InterPro"/>
</dbReference>
<evidence type="ECO:0000313" key="2">
    <source>
        <dbReference type="EMBL" id="NBC43050.1"/>
    </source>
</evidence>
<dbReference type="AlphaFoldDB" id="A0A7X5BTB2"/>
<keyword evidence="3" id="KW-1185">Reference proteome</keyword>
<gene>
    <name evidence="2" type="ORF">GTZ93_24915</name>
</gene>
<reference evidence="2 3" key="1">
    <citation type="submission" date="2020-01" db="EMBL/GenBank/DDBJ databases">
        <title>The draft genome sequence of Corallococcus exiguus DSM 14696.</title>
        <authorList>
            <person name="Zhang X."/>
            <person name="Zhu H."/>
        </authorList>
    </citation>
    <scope>NUCLEOTIDE SEQUENCE [LARGE SCALE GENOMIC DNA]</scope>
    <source>
        <strain evidence="2 3">DSM 14696</strain>
    </source>
</reference>
<evidence type="ECO:0000313" key="3">
    <source>
        <dbReference type="Proteomes" id="UP000537825"/>
    </source>
</evidence>
<dbReference type="InterPro" id="IPR001506">
    <property type="entry name" value="Peptidase_M12A"/>
</dbReference>
<sequence length="142" mass="15868">MRSTVIHELGHALGFAHEELRGDKPPAVTCNTQGHNGNTTVGPWDRDSVMNSCNPVCNGDGELRDWDRVGVQQSYRARVLPGARESFQRMRINGDAMDDLIARSADGSFDVWRSNGWNLAYYSTFPTPFTDANGWNAGNRFY</sequence>
<dbReference type="EMBL" id="JAAAPK010000007">
    <property type="protein sequence ID" value="NBC43050.1"/>
    <property type="molecule type" value="Genomic_DNA"/>
</dbReference>